<keyword evidence="3" id="KW-1185">Reference proteome</keyword>
<sequence length="193" mass="22086">MSINEILEVENYCNLSRLLNKGLIQLYQEIFAEPPEYQIWPEVKLSELFSFYQSSGHLFVAVARLEQPIGFCAILPLTVSSIWQTVVSDGFSTYTLNQDFLYYKFGIDSQSAWYVADLGVAAQHRKLGLGTKLIQRAIACRKPMLLRVSLVRSQAIALYNRVGFEPINLFQKANYKQQNGSVKTFEKMLMLIK</sequence>
<name>A0A926ZH72_9CYAN</name>
<dbReference type="Proteomes" id="UP000641646">
    <property type="component" value="Unassembled WGS sequence"/>
</dbReference>
<evidence type="ECO:0000259" key="1">
    <source>
        <dbReference type="PROSITE" id="PS51186"/>
    </source>
</evidence>
<feature type="domain" description="N-acetyltransferase" evidence="1">
    <location>
        <begin position="10"/>
        <end position="192"/>
    </location>
</feature>
<evidence type="ECO:0000313" key="3">
    <source>
        <dbReference type="Proteomes" id="UP000641646"/>
    </source>
</evidence>
<accession>A0A926ZH72</accession>
<dbReference type="Pfam" id="PF00583">
    <property type="entry name" value="Acetyltransf_1"/>
    <property type="match status" value="1"/>
</dbReference>
<evidence type="ECO:0000313" key="2">
    <source>
        <dbReference type="EMBL" id="MBD2180606.1"/>
    </source>
</evidence>
<dbReference type="InterPro" id="IPR016181">
    <property type="entry name" value="Acyl_CoA_acyltransferase"/>
</dbReference>
<dbReference type="GO" id="GO:0016747">
    <property type="term" value="F:acyltransferase activity, transferring groups other than amino-acyl groups"/>
    <property type="evidence" value="ECO:0007669"/>
    <property type="project" value="InterPro"/>
</dbReference>
<dbReference type="Gene3D" id="3.40.630.30">
    <property type="match status" value="1"/>
</dbReference>
<organism evidence="2 3">
    <name type="scientific">Aerosakkonema funiforme FACHB-1375</name>
    <dbReference type="NCBI Taxonomy" id="2949571"/>
    <lineage>
        <taxon>Bacteria</taxon>
        <taxon>Bacillati</taxon>
        <taxon>Cyanobacteriota</taxon>
        <taxon>Cyanophyceae</taxon>
        <taxon>Oscillatoriophycideae</taxon>
        <taxon>Aerosakkonematales</taxon>
        <taxon>Aerosakkonemataceae</taxon>
        <taxon>Aerosakkonema</taxon>
    </lineage>
</organism>
<comment type="caution">
    <text evidence="2">The sequence shown here is derived from an EMBL/GenBank/DDBJ whole genome shotgun (WGS) entry which is preliminary data.</text>
</comment>
<gene>
    <name evidence="2" type="ORF">H6G03_05730</name>
</gene>
<protein>
    <submittedName>
        <fullName evidence="2">GNAT family N-acetyltransferase</fullName>
    </submittedName>
</protein>
<reference evidence="2" key="1">
    <citation type="journal article" date="2015" name="ISME J.">
        <title>Draft Genome Sequence of Streptomyces incarnatus NRRL8089, which Produces the Nucleoside Antibiotic Sinefungin.</title>
        <authorList>
            <person name="Oshima K."/>
            <person name="Hattori M."/>
            <person name="Shimizu H."/>
            <person name="Fukuda K."/>
            <person name="Nemoto M."/>
            <person name="Inagaki K."/>
            <person name="Tamura T."/>
        </authorList>
    </citation>
    <scope>NUCLEOTIDE SEQUENCE</scope>
    <source>
        <strain evidence="2">FACHB-1375</strain>
    </source>
</reference>
<dbReference type="InterPro" id="IPR000182">
    <property type="entry name" value="GNAT_dom"/>
</dbReference>
<dbReference type="SUPFAM" id="SSF55729">
    <property type="entry name" value="Acyl-CoA N-acyltransferases (Nat)"/>
    <property type="match status" value="1"/>
</dbReference>
<reference evidence="2" key="2">
    <citation type="submission" date="2020-08" db="EMBL/GenBank/DDBJ databases">
        <authorList>
            <person name="Chen M."/>
            <person name="Teng W."/>
            <person name="Zhao L."/>
            <person name="Hu C."/>
            <person name="Zhou Y."/>
            <person name="Han B."/>
            <person name="Song L."/>
            <person name="Shu W."/>
        </authorList>
    </citation>
    <scope>NUCLEOTIDE SEQUENCE</scope>
    <source>
        <strain evidence="2">FACHB-1375</strain>
    </source>
</reference>
<dbReference type="PROSITE" id="PS51186">
    <property type="entry name" value="GNAT"/>
    <property type="match status" value="1"/>
</dbReference>
<dbReference type="CDD" id="cd04301">
    <property type="entry name" value="NAT_SF"/>
    <property type="match status" value="1"/>
</dbReference>
<dbReference type="RefSeq" id="WP_190462983.1">
    <property type="nucleotide sequence ID" value="NZ_JACJPW010000010.1"/>
</dbReference>
<dbReference type="AlphaFoldDB" id="A0A926ZH72"/>
<dbReference type="EMBL" id="JACJPW010000010">
    <property type="protein sequence ID" value="MBD2180606.1"/>
    <property type="molecule type" value="Genomic_DNA"/>
</dbReference>
<proteinExistence type="predicted"/>